<dbReference type="InterPro" id="IPR019734">
    <property type="entry name" value="TPR_rpt"/>
</dbReference>
<evidence type="ECO:0000313" key="8">
    <source>
        <dbReference type="Proteomes" id="UP000060487"/>
    </source>
</evidence>
<evidence type="ECO:0000256" key="1">
    <source>
        <dbReference type="ARBA" id="ARBA00022729"/>
    </source>
</evidence>
<keyword evidence="3" id="KW-0175">Coiled coil</keyword>
<evidence type="ECO:0000256" key="5">
    <source>
        <dbReference type="SAM" id="SignalP"/>
    </source>
</evidence>
<evidence type="ECO:0000256" key="3">
    <source>
        <dbReference type="SAM" id="Coils"/>
    </source>
</evidence>
<comment type="caution">
    <text evidence="7">The sequence shown here is derived from an EMBL/GenBank/DDBJ whole genome shotgun (WGS) entry which is preliminary data.</text>
</comment>
<dbReference type="InterPro" id="IPR011990">
    <property type="entry name" value="TPR-like_helical_dom_sf"/>
</dbReference>
<dbReference type="PROSITE" id="PS50005">
    <property type="entry name" value="TPR"/>
    <property type="match status" value="1"/>
</dbReference>
<feature type="compositionally biased region" description="Pro residues" evidence="4">
    <location>
        <begin position="167"/>
        <end position="178"/>
    </location>
</feature>
<dbReference type="Proteomes" id="UP000060487">
    <property type="component" value="Unassembled WGS sequence"/>
</dbReference>
<evidence type="ECO:0000313" key="7">
    <source>
        <dbReference type="EMBL" id="KWT84398.1"/>
    </source>
</evidence>
<evidence type="ECO:0000256" key="2">
    <source>
        <dbReference type="PROSITE-ProRule" id="PRU00339"/>
    </source>
</evidence>
<dbReference type="NCBIfam" id="TIGR02795">
    <property type="entry name" value="tol_pal_ybgF"/>
    <property type="match status" value="1"/>
</dbReference>
<evidence type="ECO:0000259" key="6">
    <source>
        <dbReference type="Pfam" id="PF13525"/>
    </source>
</evidence>
<dbReference type="PROSITE" id="PS51257">
    <property type="entry name" value="PROKAR_LIPOPROTEIN"/>
    <property type="match status" value="1"/>
</dbReference>
<proteinExistence type="inferred from homology"/>
<reference evidence="7 8" key="1">
    <citation type="submission" date="2015-11" db="EMBL/GenBank/DDBJ databases">
        <authorList>
            <person name="Lin W."/>
        </authorList>
    </citation>
    <scope>NUCLEOTIDE SEQUENCE [LARGE SCALE GENOMIC DNA]</scope>
    <source>
        <strain evidence="7 8">HCH-1</strain>
    </source>
</reference>
<feature type="region of interest" description="Disordered" evidence="4">
    <location>
        <begin position="304"/>
        <end position="323"/>
    </location>
</feature>
<organism evidence="7 8">
    <name type="scientific">Candidatus Magnetominusculus xianensis</name>
    <dbReference type="NCBI Taxonomy" id="1748249"/>
    <lineage>
        <taxon>Bacteria</taxon>
        <taxon>Pseudomonadati</taxon>
        <taxon>Nitrospirota</taxon>
        <taxon>Nitrospiria</taxon>
        <taxon>Nitrospirales</taxon>
        <taxon>Nitrospiraceae</taxon>
        <taxon>Candidatus Magnetominusculus</taxon>
    </lineage>
</organism>
<dbReference type="HAMAP" id="MF_02066">
    <property type="entry name" value="CpoB"/>
    <property type="match status" value="1"/>
</dbReference>
<dbReference type="EMBL" id="LNQR01000068">
    <property type="protein sequence ID" value="KWT84398.1"/>
    <property type="molecule type" value="Genomic_DNA"/>
</dbReference>
<feature type="compositionally biased region" description="Basic and acidic residues" evidence="4">
    <location>
        <begin position="312"/>
        <end position="323"/>
    </location>
</feature>
<dbReference type="SUPFAM" id="SSF48452">
    <property type="entry name" value="TPR-like"/>
    <property type="match status" value="1"/>
</dbReference>
<dbReference type="InterPro" id="IPR034706">
    <property type="entry name" value="CpoB"/>
</dbReference>
<evidence type="ECO:0000256" key="4">
    <source>
        <dbReference type="SAM" id="MobiDB-lite"/>
    </source>
</evidence>
<keyword evidence="8" id="KW-1185">Reference proteome</keyword>
<feature type="signal peptide" evidence="5">
    <location>
        <begin position="1"/>
        <end position="22"/>
    </location>
</feature>
<dbReference type="Gene3D" id="1.25.40.10">
    <property type="entry name" value="Tetratricopeptide repeat domain"/>
    <property type="match status" value="1"/>
</dbReference>
<dbReference type="InterPro" id="IPR039565">
    <property type="entry name" value="BamD-like"/>
</dbReference>
<sequence>MLQIIKLLPVLLILLMASCATDDFARLRGEVNELKRVQSQQKDDVLDIQRRLSISDTQKGKADMLNAIRESQENLNSKVTNMSRELQQLYGRVEERKFYVDRSLADSKSERDLLKSQLDMMTGEITDLRGRVERVEVALQKKGIAVTPPDSLPTPKTSAPVTKEPVQPTPPPPPPAEPPVQHSSPKAMYDDAMKDYNSGKHKESREKFSRLIKEFPTSSLAASGNFWIGESYYKEGSYEDAILSYDVVVKKYPNSDKVPGAKLKQALAFIEIKDPKPARTILQQIIDDYPNSVEAEQAKKHLKLLGNPAPVKKSEPTKKTRIQ</sequence>
<gene>
    <name evidence="7" type="ORF">ASN18_1893</name>
</gene>
<feature type="domain" description="Outer membrane lipoprotein BamD-like" evidence="6">
    <location>
        <begin position="183"/>
        <end position="305"/>
    </location>
</feature>
<feature type="region of interest" description="Disordered" evidence="4">
    <location>
        <begin position="145"/>
        <end position="185"/>
    </location>
</feature>
<keyword evidence="2" id="KW-0802">TPR repeat</keyword>
<name>A0ABR5SFH9_9BACT</name>
<feature type="chain" id="PRO_5046185975" evidence="5">
    <location>
        <begin position="23"/>
        <end position="323"/>
    </location>
</feature>
<protein>
    <submittedName>
        <fullName evidence="7">Tol-pal system protein YbgF</fullName>
    </submittedName>
</protein>
<dbReference type="InterPro" id="IPR014162">
    <property type="entry name" value="CpoB_C"/>
</dbReference>
<feature type="coiled-coil region" evidence="3">
    <location>
        <begin position="65"/>
        <end position="92"/>
    </location>
</feature>
<keyword evidence="1 5" id="KW-0732">Signal</keyword>
<accession>A0ABR5SFH9</accession>
<dbReference type="Pfam" id="PF13525">
    <property type="entry name" value="YfiO"/>
    <property type="match status" value="1"/>
</dbReference>
<dbReference type="RefSeq" id="WP_085052507.1">
    <property type="nucleotide sequence ID" value="NZ_LNQR01000068.1"/>
</dbReference>
<feature type="repeat" description="TPR" evidence="2">
    <location>
        <begin position="222"/>
        <end position="255"/>
    </location>
</feature>